<feature type="non-terminal residue" evidence="2">
    <location>
        <position position="1"/>
    </location>
</feature>
<dbReference type="Proteomes" id="UP001597414">
    <property type="component" value="Unassembled WGS sequence"/>
</dbReference>
<feature type="non-terminal residue" evidence="2">
    <location>
        <position position="170"/>
    </location>
</feature>
<dbReference type="InterPro" id="IPR036116">
    <property type="entry name" value="FN3_sf"/>
</dbReference>
<dbReference type="Pfam" id="PF00041">
    <property type="entry name" value="fn3"/>
    <property type="match status" value="1"/>
</dbReference>
<sequence>GSGMEIAPGEFVVSNGTAMAEWLYGLEPGTTYHFAVFEYNGTGSETFYLKDPYLAGSGSTLTGPTVQASDLTFSNVTGNSMTLNWTKGDGSSRLIVARVGAPVDAEPVDLVGYGSSPSFGNGVQLSPGNYSIYNGSGTSMNLTNLSPNQTYHFSIFEFNGSSGRIYLRPG</sequence>
<gene>
    <name evidence="2" type="ORF">ACFSKV_18960</name>
</gene>
<dbReference type="InterPro" id="IPR003961">
    <property type="entry name" value="FN3_dom"/>
</dbReference>
<dbReference type="Gene3D" id="2.60.40.10">
    <property type="entry name" value="Immunoglobulins"/>
    <property type="match status" value="1"/>
</dbReference>
<dbReference type="SUPFAM" id="SSF49265">
    <property type="entry name" value="Fibronectin type III"/>
    <property type="match status" value="1"/>
</dbReference>
<dbReference type="RefSeq" id="WP_380806468.1">
    <property type="nucleotide sequence ID" value="NZ_JBHUIV010000033.1"/>
</dbReference>
<proteinExistence type="predicted"/>
<dbReference type="SMART" id="SM00060">
    <property type="entry name" value="FN3"/>
    <property type="match status" value="1"/>
</dbReference>
<evidence type="ECO:0000259" key="1">
    <source>
        <dbReference type="SMART" id="SM00060"/>
    </source>
</evidence>
<reference evidence="3" key="1">
    <citation type="journal article" date="2019" name="Int. J. Syst. Evol. Microbiol.">
        <title>The Global Catalogue of Microorganisms (GCM) 10K type strain sequencing project: providing services to taxonomists for standard genome sequencing and annotation.</title>
        <authorList>
            <consortium name="The Broad Institute Genomics Platform"/>
            <consortium name="The Broad Institute Genome Sequencing Center for Infectious Disease"/>
            <person name="Wu L."/>
            <person name="Ma J."/>
        </authorList>
    </citation>
    <scope>NUCLEOTIDE SEQUENCE [LARGE SCALE GENOMIC DNA]</scope>
    <source>
        <strain evidence="3">KCTC 19812</strain>
    </source>
</reference>
<accession>A0ABW5BCL1</accession>
<organism evidence="2 3">
    <name type="scientific">Shivajiella indica</name>
    <dbReference type="NCBI Taxonomy" id="872115"/>
    <lineage>
        <taxon>Bacteria</taxon>
        <taxon>Pseudomonadati</taxon>
        <taxon>Bacteroidota</taxon>
        <taxon>Cytophagia</taxon>
        <taxon>Cytophagales</taxon>
        <taxon>Cyclobacteriaceae</taxon>
        <taxon>Shivajiella</taxon>
    </lineage>
</organism>
<dbReference type="EMBL" id="JBHUIV010000033">
    <property type="protein sequence ID" value="MFD2203663.1"/>
    <property type="molecule type" value="Genomic_DNA"/>
</dbReference>
<keyword evidence="3" id="KW-1185">Reference proteome</keyword>
<evidence type="ECO:0000313" key="2">
    <source>
        <dbReference type="EMBL" id="MFD2203663.1"/>
    </source>
</evidence>
<feature type="domain" description="Fibronectin type-III" evidence="1">
    <location>
        <begin position="65"/>
        <end position="163"/>
    </location>
</feature>
<evidence type="ECO:0000313" key="3">
    <source>
        <dbReference type="Proteomes" id="UP001597414"/>
    </source>
</evidence>
<protein>
    <submittedName>
        <fullName evidence="2">Fibronectin type III domain-containing protein</fullName>
    </submittedName>
</protein>
<dbReference type="CDD" id="cd00063">
    <property type="entry name" value="FN3"/>
    <property type="match status" value="1"/>
</dbReference>
<name>A0ABW5BCL1_9BACT</name>
<comment type="caution">
    <text evidence="2">The sequence shown here is derived from an EMBL/GenBank/DDBJ whole genome shotgun (WGS) entry which is preliminary data.</text>
</comment>
<dbReference type="InterPro" id="IPR013783">
    <property type="entry name" value="Ig-like_fold"/>
</dbReference>